<dbReference type="GO" id="GO:0005829">
    <property type="term" value="C:cytosol"/>
    <property type="evidence" value="ECO:0007669"/>
    <property type="project" value="TreeGrafter"/>
</dbReference>
<dbReference type="SUPFAM" id="SSF52922">
    <property type="entry name" value="TK C-terminal domain-like"/>
    <property type="match status" value="1"/>
</dbReference>
<evidence type="ECO:0000256" key="3">
    <source>
        <dbReference type="ARBA" id="ARBA00007131"/>
    </source>
</evidence>
<evidence type="ECO:0000313" key="12">
    <source>
        <dbReference type="Proteomes" id="UP000324536"/>
    </source>
</evidence>
<dbReference type="Proteomes" id="UP000324536">
    <property type="component" value="Chromosome"/>
</dbReference>
<dbReference type="RefSeq" id="WP_149278987.1">
    <property type="nucleotide sequence ID" value="NZ_CP043506.1"/>
</dbReference>
<evidence type="ECO:0000256" key="9">
    <source>
        <dbReference type="SAM" id="MobiDB-lite"/>
    </source>
</evidence>
<organism evidence="11 12">
    <name type="scientific">Acetobacter vaccinii</name>
    <dbReference type="NCBI Taxonomy" id="2592655"/>
    <lineage>
        <taxon>Bacteria</taxon>
        <taxon>Pseudomonadati</taxon>
        <taxon>Pseudomonadota</taxon>
        <taxon>Alphaproteobacteria</taxon>
        <taxon>Acetobacterales</taxon>
        <taxon>Acetobacteraceae</taxon>
        <taxon>Acetobacter</taxon>
    </lineage>
</organism>
<dbReference type="Pfam" id="PF00456">
    <property type="entry name" value="Transketolase_N"/>
    <property type="match status" value="1"/>
</dbReference>
<dbReference type="SMART" id="SM00861">
    <property type="entry name" value="Transket_pyr"/>
    <property type="match status" value="1"/>
</dbReference>
<evidence type="ECO:0000256" key="6">
    <source>
        <dbReference type="ARBA" id="ARBA00022842"/>
    </source>
</evidence>
<dbReference type="InterPro" id="IPR029061">
    <property type="entry name" value="THDP-binding"/>
</dbReference>
<dbReference type="AlphaFoldDB" id="A0A5C1YQ12"/>
<reference evidence="11 12" key="1">
    <citation type="submission" date="2019-09" db="EMBL/GenBank/DDBJ databases">
        <title>Genome sequencing of strain KACC 21233.</title>
        <authorList>
            <person name="Heo J."/>
            <person name="Kim S.-J."/>
            <person name="Kim J.-S."/>
            <person name="Hong S.-B."/>
            <person name="Kwon S.-W."/>
        </authorList>
    </citation>
    <scope>NUCLEOTIDE SEQUENCE [LARGE SCALE GENOMIC DNA]</scope>
    <source>
        <strain evidence="11 12">KACC 21233</strain>
    </source>
</reference>
<evidence type="ECO:0000256" key="8">
    <source>
        <dbReference type="ARBA" id="ARBA00049473"/>
    </source>
</evidence>
<accession>A0A5C1YQ12</accession>
<comment type="cofactor">
    <cofactor evidence="1">
        <name>Mg(2+)</name>
        <dbReference type="ChEBI" id="CHEBI:18420"/>
    </cofactor>
</comment>
<keyword evidence="12" id="KW-1185">Reference proteome</keyword>
<dbReference type="InterPro" id="IPR009014">
    <property type="entry name" value="Transketo_C/PFOR_II"/>
</dbReference>
<dbReference type="SUPFAM" id="SSF52518">
    <property type="entry name" value="Thiamin diphosphate-binding fold (THDP-binding)"/>
    <property type="match status" value="2"/>
</dbReference>
<name>A0A5C1YQ12_9PROT</name>
<dbReference type="InterPro" id="IPR055152">
    <property type="entry name" value="Transketolase-like_C_2"/>
</dbReference>
<evidence type="ECO:0000256" key="1">
    <source>
        <dbReference type="ARBA" id="ARBA00001946"/>
    </source>
</evidence>
<dbReference type="GO" id="GO:0046872">
    <property type="term" value="F:metal ion binding"/>
    <property type="evidence" value="ECO:0007669"/>
    <property type="project" value="UniProtKB-KW"/>
</dbReference>
<dbReference type="Gene3D" id="3.40.50.970">
    <property type="match status" value="2"/>
</dbReference>
<dbReference type="OrthoDB" id="7231069at2"/>
<comment type="catalytic activity">
    <reaction evidence="8">
        <text>D-sedoheptulose 7-phosphate + D-glyceraldehyde 3-phosphate = aldehydo-D-ribose 5-phosphate + D-xylulose 5-phosphate</text>
        <dbReference type="Rhea" id="RHEA:10508"/>
        <dbReference type="ChEBI" id="CHEBI:57483"/>
        <dbReference type="ChEBI" id="CHEBI:57737"/>
        <dbReference type="ChEBI" id="CHEBI:58273"/>
        <dbReference type="ChEBI" id="CHEBI:59776"/>
        <dbReference type="EC" id="2.2.1.1"/>
    </reaction>
</comment>
<evidence type="ECO:0000256" key="7">
    <source>
        <dbReference type="ARBA" id="ARBA00023052"/>
    </source>
</evidence>
<dbReference type="PANTHER" id="PTHR43522:SF2">
    <property type="entry name" value="TRANSKETOLASE 1-RELATED"/>
    <property type="match status" value="1"/>
</dbReference>
<keyword evidence="5" id="KW-0479">Metal-binding</keyword>
<evidence type="ECO:0000256" key="5">
    <source>
        <dbReference type="ARBA" id="ARBA00022723"/>
    </source>
</evidence>
<dbReference type="GO" id="GO:0006098">
    <property type="term" value="P:pentose-phosphate shunt"/>
    <property type="evidence" value="ECO:0007669"/>
    <property type="project" value="TreeGrafter"/>
</dbReference>
<feature type="region of interest" description="Disordered" evidence="9">
    <location>
        <begin position="239"/>
        <end position="261"/>
    </location>
</feature>
<protein>
    <submittedName>
        <fullName evidence="11">Transketolase</fullName>
    </submittedName>
</protein>
<feature type="domain" description="Transketolase-like pyrimidine-binding" evidence="10">
    <location>
        <begin position="314"/>
        <end position="474"/>
    </location>
</feature>
<sequence length="628" mass="66624">MAAFPTTPPATLPAPAPQDSLILRLDSAARLFLAQHHMGEHALLPELQTLCLPVVTLWSRLLRYDPATPDWPDRDRFVVPSASMLPLLHAMLHLSAPTPPPQTLGYGQHPAVEIAPGPAGQGIAAAAGMALAEQVMATRHGRSLVNHRTWVLARDTDLQTGVALEAAQLAGRFGLNRLAVLVSPAPTTDPAEFADSLARFSASGWSVRSVGAGNLAAITTALTATLRARKPTLVAFLPEDTPHPTAAPPEEELTGPWSPTARRGASVRRSWLRRLARHRGRYSFERECSGAPPPLLAEDWLRLWRQTLQHQPTHSSQQAAMAGLAALAATRPELTVLTATSGARSAPAHADQPDWPCGLQEHGMAGMLNGMALHGGLLPCAVAGMITIDRMRAALRMTALMRRKVLYLLTDDGLALSGNGGGWQPVEQLASLRAMPNLAVFRPGCAEETFACWQAALRWNGPALLVLCPHDTPDTPTPPPGRFGSATHGGYLLHGGPQRQVTLVSSGPEVTIALAAARALEETGIRTAVAALPCWEVFATQPEAYRTAVLGETGLRVGIEAASGFGWERWLGPNGIFIGMDDFGVSAPASAVYERFGITTGAICSRVINHLAASGGNEAIPVHAPVLT</sequence>
<evidence type="ECO:0000313" key="11">
    <source>
        <dbReference type="EMBL" id="QEO17309.1"/>
    </source>
</evidence>
<evidence type="ECO:0000256" key="2">
    <source>
        <dbReference type="ARBA" id="ARBA00001964"/>
    </source>
</evidence>
<dbReference type="EMBL" id="CP043506">
    <property type="protein sequence ID" value="QEO17309.1"/>
    <property type="molecule type" value="Genomic_DNA"/>
</dbReference>
<dbReference type="Gene3D" id="3.40.50.920">
    <property type="match status" value="1"/>
</dbReference>
<dbReference type="Pfam" id="PF22613">
    <property type="entry name" value="Transketolase_C_1"/>
    <property type="match status" value="1"/>
</dbReference>
<keyword evidence="4" id="KW-0808">Transferase</keyword>
<dbReference type="InterPro" id="IPR005474">
    <property type="entry name" value="Transketolase_N"/>
</dbReference>
<proteinExistence type="inferred from homology"/>
<dbReference type="Pfam" id="PF02779">
    <property type="entry name" value="Transket_pyr"/>
    <property type="match status" value="1"/>
</dbReference>
<evidence type="ECO:0000256" key="4">
    <source>
        <dbReference type="ARBA" id="ARBA00022679"/>
    </source>
</evidence>
<dbReference type="GO" id="GO:0004802">
    <property type="term" value="F:transketolase activity"/>
    <property type="evidence" value="ECO:0007669"/>
    <property type="project" value="UniProtKB-EC"/>
</dbReference>
<dbReference type="PANTHER" id="PTHR43522">
    <property type="entry name" value="TRANSKETOLASE"/>
    <property type="match status" value="1"/>
</dbReference>
<gene>
    <name evidence="11" type="ORF">FLP30_05835</name>
</gene>
<comment type="similarity">
    <text evidence="3">Belongs to the transketolase family.</text>
</comment>
<dbReference type="KEGG" id="acek:FLP30_05835"/>
<keyword evidence="7" id="KW-0786">Thiamine pyrophosphate</keyword>
<dbReference type="CDD" id="cd07033">
    <property type="entry name" value="TPP_PYR_DXS_TK_like"/>
    <property type="match status" value="1"/>
</dbReference>
<dbReference type="InterPro" id="IPR005475">
    <property type="entry name" value="Transketolase-like_Pyr-bd"/>
</dbReference>
<keyword evidence="6" id="KW-0460">Magnesium</keyword>
<evidence type="ECO:0000259" key="10">
    <source>
        <dbReference type="SMART" id="SM00861"/>
    </source>
</evidence>
<dbReference type="InterPro" id="IPR033247">
    <property type="entry name" value="Transketolase_fam"/>
</dbReference>
<comment type="cofactor">
    <cofactor evidence="2">
        <name>thiamine diphosphate</name>
        <dbReference type="ChEBI" id="CHEBI:58937"/>
    </cofactor>
</comment>